<accession>A0AAW9D6T6</accession>
<comment type="caution">
    <text evidence="1">The sequence shown here is derived from an EMBL/GenBank/DDBJ whole genome shotgun (WGS) entry which is preliminary data.</text>
</comment>
<evidence type="ECO:0000313" key="1">
    <source>
        <dbReference type="EMBL" id="MDW9257691.1"/>
    </source>
</evidence>
<dbReference type="Proteomes" id="UP001272137">
    <property type="component" value="Unassembled WGS sequence"/>
</dbReference>
<evidence type="ECO:0000313" key="2">
    <source>
        <dbReference type="Proteomes" id="UP001272137"/>
    </source>
</evidence>
<dbReference type="AlphaFoldDB" id="A0AAW9D6T6"/>
<protein>
    <submittedName>
        <fullName evidence="1">Uncharacterized protein</fullName>
    </submittedName>
</protein>
<sequence>MIPRRPADSAWSTGRPIARRPVAFAAEAVARSRIDALPLTFPHFRSHVSR</sequence>
<name>A0AAW9D6T6_BURTH</name>
<dbReference type="EMBL" id="QXCT01000002">
    <property type="protein sequence ID" value="MDW9257691.1"/>
    <property type="molecule type" value="Genomic_DNA"/>
</dbReference>
<proteinExistence type="predicted"/>
<organism evidence="1 2">
    <name type="scientific">Burkholderia thailandensis</name>
    <dbReference type="NCBI Taxonomy" id="57975"/>
    <lineage>
        <taxon>Bacteria</taxon>
        <taxon>Pseudomonadati</taxon>
        <taxon>Pseudomonadota</taxon>
        <taxon>Betaproteobacteria</taxon>
        <taxon>Burkholderiales</taxon>
        <taxon>Burkholderiaceae</taxon>
        <taxon>Burkholderia</taxon>
        <taxon>pseudomallei group</taxon>
    </lineage>
</organism>
<reference evidence="1" key="1">
    <citation type="submission" date="2018-08" db="EMBL/GenBank/DDBJ databases">
        <title>Identification of Burkholderia cepacia strains that express a Burkholderia pseudomallei-like capsular polysaccharide.</title>
        <authorList>
            <person name="Burtnick M.N."/>
            <person name="Vongsouvath M."/>
            <person name="Newton P."/>
            <person name="Wuthiekanun V."/>
            <person name="Limmathurotsakul D."/>
            <person name="Brett P.J."/>
            <person name="Chantratita N."/>
            <person name="Dance D.A."/>
        </authorList>
    </citation>
    <scope>NUCLEOTIDE SEQUENCE</scope>
    <source>
        <strain evidence="1">SBXCC001</strain>
    </source>
</reference>
<gene>
    <name evidence="1" type="ORF">C7S16_3384</name>
</gene>